<dbReference type="AlphaFoldDB" id="A0A7K2J064"/>
<dbReference type="Gene3D" id="2.40.30.10">
    <property type="entry name" value="Translation factors"/>
    <property type="match status" value="1"/>
</dbReference>
<comment type="caution">
    <text evidence="2">The sequence shown here is derived from an EMBL/GenBank/DDBJ whole genome shotgun (WGS) entry which is preliminary data.</text>
</comment>
<name>A0A7K2J064_9ACTN</name>
<sequence>MTERRTRPKRIVHTGRVERVERPTPHMVRVVLGGEGLAAFETSGVTDSYVKLLFPPPAPGDPEPYDVEAIKAERPRSEWPVTRTYTVRAWDPRTRELTIDFVYHGDVGLAAVWATRARPGDLLRFFGPGGTYAPAAESDWHLLVGDESALPAIAASLEQLPEGATAHVFLEIEDAAERQELRTPEGVHVRWLHREGARVGSLLVPALKEWTFPEGDLQAFVHGEAGMVRELRRLLRVDLGVPKERLSISGYWRLGRNEDGWQASKAEWNQSVEAEEAAALRERVDV</sequence>
<dbReference type="PANTHER" id="PTHR30157">
    <property type="entry name" value="FERRIC REDUCTASE, NADPH-DEPENDENT"/>
    <property type="match status" value="1"/>
</dbReference>
<reference evidence="2 3" key="1">
    <citation type="journal article" date="2019" name="Nat. Commun.">
        <title>The antimicrobial potential of Streptomyces from insect microbiomes.</title>
        <authorList>
            <person name="Chevrette M.G."/>
            <person name="Carlson C.M."/>
            <person name="Ortega H.E."/>
            <person name="Thomas C."/>
            <person name="Ananiev G.E."/>
            <person name="Barns K.J."/>
            <person name="Book A.J."/>
            <person name="Cagnazzo J."/>
            <person name="Carlos C."/>
            <person name="Flanigan W."/>
            <person name="Grubbs K.J."/>
            <person name="Horn H.A."/>
            <person name="Hoffmann F.M."/>
            <person name="Klassen J.L."/>
            <person name="Knack J.J."/>
            <person name="Lewin G.R."/>
            <person name="McDonald B.R."/>
            <person name="Muller L."/>
            <person name="Melo W.G.P."/>
            <person name="Pinto-Tomas A.A."/>
            <person name="Schmitz A."/>
            <person name="Wendt-Pienkowski E."/>
            <person name="Wildman S."/>
            <person name="Zhao M."/>
            <person name="Zhang F."/>
            <person name="Bugni T.S."/>
            <person name="Andes D.R."/>
            <person name="Pupo M.T."/>
            <person name="Currie C.R."/>
        </authorList>
    </citation>
    <scope>NUCLEOTIDE SEQUENCE [LARGE SCALE GENOMIC DNA]</scope>
    <source>
        <strain evidence="2 3">SID5840</strain>
    </source>
</reference>
<evidence type="ECO:0000259" key="1">
    <source>
        <dbReference type="PROSITE" id="PS51384"/>
    </source>
</evidence>
<dbReference type="EMBL" id="WWHY01000001">
    <property type="protein sequence ID" value="MYR35619.1"/>
    <property type="molecule type" value="Genomic_DNA"/>
</dbReference>
<dbReference type="InterPro" id="IPR017927">
    <property type="entry name" value="FAD-bd_FR_type"/>
</dbReference>
<dbReference type="InterPro" id="IPR013113">
    <property type="entry name" value="SIP_FAD-bd"/>
</dbReference>
<dbReference type="InterPro" id="IPR039261">
    <property type="entry name" value="FNR_nucleotide-bd"/>
</dbReference>
<dbReference type="Pfam" id="PF04954">
    <property type="entry name" value="SIP"/>
    <property type="match status" value="1"/>
</dbReference>
<proteinExistence type="predicted"/>
<dbReference type="SUPFAM" id="SSF63380">
    <property type="entry name" value="Riboflavin synthase domain-like"/>
    <property type="match status" value="1"/>
</dbReference>
<dbReference type="GO" id="GO:0016491">
    <property type="term" value="F:oxidoreductase activity"/>
    <property type="evidence" value="ECO:0007669"/>
    <property type="project" value="InterPro"/>
</dbReference>
<dbReference type="Proteomes" id="UP000467124">
    <property type="component" value="Unassembled WGS sequence"/>
</dbReference>
<dbReference type="InterPro" id="IPR039374">
    <property type="entry name" value="SIP_fam"/>
</dbReference>
<gene>
    <name evidence="2" type="ORF">GTW20_25990</name>
</gene>
<dbReference type="InterPro" id="IPR007037">
    <property type="entry name" value="SIP_rossman_dom"/>
</dbReference>
<dbReference type="InterPro" id="IPR017938">
    <property type="entry name" value="Riboflavin_synthase-like_b-brl"/>
</dbReference>
<dbReference type="PROSITE" id="PS51384">
    <property type="entry name" value="FAD_FR"/>
    <property type="match status" value="1"/>
</dbReference>
<evidence type="ECO:0000313" key="2">
    <source>
        <dbReference type="EMBL" id="MYR35619.1"/>
    </source>
</evidence>
<evidence type="ECO:0000313" key="3">
    <source>
        <dbReference type="Proteomes" id="UP000467124"/>
    </source>
</evidence>
<dbReference type="Gene3D" id="3.40.50.80">
    <property type="entry name" value="Nucleotide-binding domain of ferredoxin-NADP reductase (FNR) module"/>
    <property type="match status" value="1"/>
</dbReference>
<protein>
    <submittedName>
        <fullName evidence="2">SIP domain-containing protein</fullName>
    </submittedName>
</protein>
<dbReference type="Pfam" id="PF08021">
    <property type="entry name" value="FAD_binding_9"/>
    <property type="match status" value="1"/>
</dbReference>
<dbReference type="RefSeq" id="WP_161112216.1">
    <property type="nucleotide sequence ID" value="NZ_WWHY01000001.1"/>
</dbReference>
<organism evidence="2 3">
    <name type="scientific">Nocardiopsis alba</name>
    <dbReference type="NCBI Taxonomy" id="53437"/>
    <lineage>
        <taxon>Bacteria</taxon>
        <taxon>Bacillati</taxon>
        <taxon>Actinomycetota</taxon>
        <taxon>Actinomycetes</taxon>
        <taxon>Streptosporangiales</taxon>
        <taxon>Nocardiopsidaceae</taxon>
        <taxon>Nocardiopsis</taxon>
    </lineage>
</organism>
<accession>A0A7K2J064</accession>
<dbReference type="FunFam" id="2.40.30.10:FF:000131">
    <property type="entry name" value="NADPH-dependent ferric siderophore reductase"/>
    <property type="match status" value="1"/>
</dbReference>
<dbReference type="CDD" id="cd06193">
    <property type="entry name" value="siderophore_interacting"/>
    <property type="match status" value="1"/>
</dbReference>
<dbReference type="PANTHER" id="PTHR30157:SF0">
    <property type="entry name" value="NADPH-DEPENDENT FERRIC-CHELATE REDUCTASE"/>
    <property type="match status" value="1"/>
</dbReference>
<feature type="domain" description="FAD-binding FR-type" evidence="1">
    <location>
        <begin position="10"/>
        <end position="135"/>
    </location>
</feature>